<feature type="domain" description="Gfo/Idh/MocA-like oxidoreductase N-terminal" evidence="1">
    <location>
        <begin position="4"/>
        <end position="125"/>
    </location>
</feature>
<dbReference type="Proteomes" id="UP001519291">
    <property type="component" value="Unassembled WGS sequence"/>
</dbReference>
<comment type="caution">
    <text evidence="3">The sequence shown here is derived from an EMBL/GenBank/DDBJ whole genome shotgun (WGS) entry which is preliminary data.</text>
</comment>
<dbReference type="Gene3D" id="3.40.50.720">
    <property type="entry name" value="NAD(P)-binding Rossmann-like Domain"/>
    <property type="match status" value="1"/>
</dbReference>
<dbReference type="InterPro" id="IPR055170">
    <property type="entry name" value="GFO_IDH_MocA-like_dom"/>
</dbReference>
<evidence type="ECO:0000259" key="1">
    <source>
        <dbReference type="Pfam" id="PF01408"/>
    </source>
</evidence>
<organism evidence="3 4">
    <name type="scientific">Streptomyces syringium</name>
    <dbReference type="NCBI Taxonomy" id="76729"/>
    <lineage>
        <taxon>Bacteria</taxon>
        <taxon>Bacillati</taxon>
        <taxon>Actinomycetota</taxon>
        <taxon>Actinomycetes</taxon>
        <taxon>Kitasatosporales</taxon>
        <taxon>Streptomycetaceae</taxon>
        <taxon>Streptomyces</taxon>
    </lineage>
</organism>
<dbReference type="SUPFAM" id="SSF51735">
    <property type="entry name" value="NAD(P)-binding Rossmann-fold domains"/>
    <property type="match status" value="1"/>
</dbReference>
<accession>A0ABS4YDF1</accession>
<sequence>MSELRFGIIGCGVMGRLQARVLTSYPPLAGRARLVAMASSSRDSAGARQAAAETGCVSTDVASLLARDDIDAVSVCTPSGLHAELGRAALAAGKHVMVEKPIDVSVRAADQLIEAARQADRVLAVMSQRRFDLASRIVRDALEAGELGTPTSASVEVPLWHGRSYYASDGWRGTLALDGGGALINQGVHSLDLVQWLLGPVVEVKAHTALLGHTGIGVEDVVTASLRHASGALTSLLTTTAAFPGRTTRLAVHGDRGSAVIDNDELVYFHAADAETDTLGEPGSLAEGAYGAGNQADLRRPAGAAAGQERDSCGLLRGPHGEQLLDFCDAVADGRPPAVDGPAGREALRTALAVYEAARTGATVRVDRAAGENLRLMRTVPSPVPPPAGRWRGELFAAPGRR</sequence>
<dbReference type="Pfam" id="PF01408">
    <property type="entry name" value="GFO_IDH_MocA"/>
    <property type="match status" value="1"/>
</dbReference>
<feature type="domain" description="GFO/IDH/MocA-like oxidoreductase" evidence="2">
    <location>
        <begin position="138"/>
        <end position="259"/>
    </location>
</feature>
<dbReference type="PANTHER" id="PTHR43249:SF1">
    <property type="entry name" value="D-GLUCOSIDE 3-DEHYDROGENASE"/>
    <property type="match status" value="1"/>
</dbReference>
<dbReference type="InterPro" id="IPR052515">
    <property type="entry name" value="Gfo/Idh/MocA_Oxidoreductase"/>
</dbReference>
<reference evidence="3 4" key="1">
    <citation type="submission" date="2021-03" db="EMBL/GenBank/DDBJ databases">
        <title>Sequencing the genomes of 1000 actinobacteria strains.</title>
        <authorList>
            <person name="Klenk H.-P."/>
        </authorList>
    </citation>
    <scope>NUCLEOTIDE SEQUENCE [LARGE SCALE GENOMIC DNA]</scope>
    <source>
        <strain evidence="3 4">DSM 41480</strain>
    </source>
</reference>
<dbReference type="PANTHER" id="PTHR43249">
    <property type="entry name" value="UDP-N-ACETYL-2-AMINO-2-DEOXY-D-GLUCURONATE OXIDASE"/>
    <property type="match status" value="1"/>
</dbReference>
<dbReference type="Pfam" id="PF22725">
    <property type="entry name" value="GFO_IDH_MocA_C3"/>
    <property type="match status" value="1"/>
</dbReference>
<dbReference type="SUPFAM" id="SSF55347">
    <property type="entry name" value="Glyceraldehyde-3-phosphate dehydrogenase-like, C-terminal domain"/>
    <property type="match status" value="1"/>
</dbReference>
<dbReference type="InterPro" id="IPR036291">
    <property type="entry name" value="NAD(P)-bd_dom_sf"/>
</dbReference>
<name>A0ABS4YDF1_9ACTN</name>
<dbReference type="EMBL" id="JAGIOH010000001">
    <property type="protein sequence ID" value="MBP2406825.1"/>
    <property type="molecule type" value="Genomic_DNA"/>
</dbReference>
<evidence type="ECO:0000259" key="2">
    <source>
        <dbReference type="Pfam" id="PF22725"/>
    </source>
</evidence>
<proteinExistence type="predicted"/>
<dbReference type="RefSeq" id="WP_130880438.1">
    <property type="nucleotide sequence ID" value="NZ_JAGIOH010000001.1"/>
</dbReference>
<dbReference type="InterPro" id="IPR000683">
    <property type="entry name" value="Gfo/Idh/MocA-like_OxRdtase_N"/>
</dbReference>
<protein>
    <submittedName>
        <fullName evidence="3">Dehydrogenase</fullName>
    </submittedName>
</protein>
<evidence type="ECO:0000313" key="3">
    <source>
        <dbReference type="EMBL" id="MBP2406825.1"/>
    </source>
</evidence>
<dbReference type="GeneID" id="91573134"/>
<dbReference type="Gene3D" id="3.30.360.10">
    <property type="entry name" value="Dihydrodipicolinate Reductase, domain 2"/>
    <property type="match status" value="1"/>
</dbReference>
<gene>
    <name evidence="3" type="ORF">JO379_006294</name>
</gene>
<evidence type="ECO:0000313" key="4">
    <source>
        <dbReference type="Proteomes" id="UP001519291"/>
    </source>
</evidence>
<keyword evidence="4" id="KW-1185">Reference proteome</keyword>